<dbReference type="InParanoid" id="E3LM52"/>
<protein>
    <recommendedName>
        <fullName evidence="3">MAGE domain-containing protein</fullName>
    </recommendedName>
</protein>
<evidence type="ECO:0008006" key="3">
    <source>
        <dbReference type="Google" id="ProtNLM"/>
    </source>
</evidence>
<dbReference type="HOGENOM" id="CLU_1090813_0_0_1"/>
<dbReference type="EMBL" id="DS268411">
    <property type="protein sequence ID" value="EFP03035.1"/>
    <property type="molecule type" value="Genomic_DNA"/>
</dbReference>
<dbReference type="AlphaFoldDB" id="E3LM52"/>
<gene>
    <name evidence="1" type="ORF">CRE_28069</name>
</gene>
<evidence type="ECO:0000313" key="2">
    <source>
        <dbReference type="Proteomes" id="UP000008281"/>
    </source>
</evidence>
<dbReference type="STRING" id="31234.E3LM52"/>
<dbReference type="Gene3D" id="1.10.10.1210">
    <property type="entry name" value="MAGE homology domain, winged helix WH2 motif"/>
    <property type="match status" value="1"/>
</dbReference>
<organism evidence="2">
    <name type="scientific">Caenorhabditis remanei</name>
    <name type="common">Caenorhabditis vulgaris</name>
    <dbReference type="NCBI Taxonomy" id="31234"/>
    <lineage>
        <taxon>Eukaryota</taxon>
        <taxon>Metazoa</taxon>
        <taxon>Ecdysozoa</taxon>
        <taxon>Nematoda</taxon>
        <taxon>Chromadorea</taxon>
        <taxon>Rhabditida</taxon>
        <taxon>Rhabditina</taxon>
        <taxon>Rhabditomorpha</taxon>
        <taxon>Rhabditoidea</taxon>
        <taxon>Rhabditidae</taxon>
        <taxon>Peloderinae</taxon>
        <taxon>Caenorhabditis</taxon>
    </lineage>
</organism>
<proteinExistence type="predicted"/>
<reference evidence="1" key="1">
    <citation type="submission" date="2007-07" db="EMBL/GenBank/DDBJ databases">
        <title>PCAP assembly of the Caenorhabditis remanei genome.</title>
        <authorList>
            <consortium name="The Caenorhabditis remanei Sequencing Consortium"/>
            <person name="Wilson R.K."/>
        </authorList>
    </citation>
    <scope>NUCLEOTIDE SEQUENCE [LARGE SCALE GENOMIC DNA]</scope>
    <source>
        <strain evidence="1">PB4641</strain>
    </source>
</reference>
<dbReference type="KEGG" id="crq:GCK72_002087"/>
<dbReference type="RefSeq" id="XP_003114900.2">
    <property type="nucleotide sequence ID" value="XM_003114852.2"/>
</dbReference>
<dbReference type="GeneID" id="9817958"/>
<dbReference type="FunCoup" id="E3LM52">
    <property type="interactions" value="71"/>
</dbReference>
<dbReference type="OrthoDB" id="205198at2759"/>
<sequence>MSSESDDEATAISREEGVLSYELYFWIVRSICEKGVVKISDLRKLYQTAVNKDRSVQYRPLQDVLKLVNENLLHWQGWKAVLQDDRLTYVDDNGPKTFNEVLANETERTLGVLKNALMYVFMATKPSSAHPGVTHDELMTYMETSMSIHADHKLTQEHREILKKQISPNVRADFIRKGYLAFSKAVNENDEEVIRYEWGPTAYQNVDPIELVLLFQKLTGMDSAQLAEQTERARELKKNQMEAIQKGAVLQTRGKQH</sequence>
<name>E3LM52_CAERE</name>
<keyword evidence="2" id="KW-1185">Reference proteome</keyword>
<dbReference type="CTD" id="9817958"/>
<dbReference type="eggNOG" id="ENOG502T2TM">
    <property type="taxonomic scope" value="Eukaryota"/>
</dbReference>
<evidence type="ECO:0000313" key="1">
    <source>
        <dbReference type="EMBL" id="EFP03035.1"/>
    </source>
</evidence>
<accession>E3LM52</accession>
<dbReference type="OMA" id="EVFRYEW"/>
<dbReference type="InterPro" id="IPR041899">
    <property type="entry name" value="MAGE_WH2"/>
</dbReference>
<dbReference type="Proteomes" id="UP000008281">
    <property type="component" value="Unassembled WGS sequence"/>
</dbReference>